<dbReference type="InterPro" id="IPR036890">
    <property type="entry name" value="HATPase_C_sf"/>
</dbReference>
<dbReference type="RefSeq" id="WP_119114400.1">
    <property type="nucleotide sequence ID" value="NZ_CBCSEO010000012.1"/>
</dbReference>
<dbReference type="CDD" id="cd00075">
    <property type="entry name" value="HATPase"/>
    <property type="match status" value="1"/>
</dbReference>
<dbReference type="PROSITE" id="PS50109">
    <property type="entry name" value="HIS_KIN"/>
    <property type="match status" value="1"/>
</dbReference>
<dbReference type="InterPro" id="IPR048436">
    <property type="entry name" value="MASE12"/>
</dbReference>
<dbReference type="OrthoDB" id="9815750at2"/>
<dbReference type="Gene3D" id="3.30.565.10">
    <property type="entry name" value="Histidine kinase-like ATPase, C-terminal domain"/>
    <property type="match status" value="1"/>
</dbReference>
<dbReference type="InterPro" id="IPR003594">
    <property type="entry name" value="HATPase_dom"/>
</dbReference>
<dbReference type="EMBL" id="QWVT01000037">
    <property type="protein sequence ID" value="RID82462.1"/>
    <property type="molecule type" value="Genomic_DNA"/>
</dbReference>
<evidence type="ECO:0000256" key="4">
    <source>
        <dbReference type="ARBA" id="ARBA00022679"/>
    </source>
</evidence>
<dbReference type="Pfam" id="PF20971">
    <property type="entry name" value="MASE12"/>
    <property type="match status" value="1"/>
</dbReference>
<name>A0A398AXU3_9BACI</name>
<keyword evidence="7" id="KW-0067">ATP-binding</keyword>
<evidence type="ECO:0000256" key="2">
    <source>
        <dbReference type="ARBA" id="ARBA00012438"/>
    </source>
</evidence>
<dbReference type="PANTHER" id="PTHR43065">
    <property type="entry name" value="SENSOR HISTIDINE KINASE"/>
    <property type="match status" value="1"/>
</dbReference>
<dbReference type="EC" id="2.7.13.3" evidence="2"/>
<keyword evidence="6" id="KW-0418">Kinase</keyword>
<accession>A0A398AXU3</accession>
<dbReference type="InterPro" id="IPR036097">
    <property type="entry name" value="HisK_dim/P_sf"/>
</dbReference>
<dbReference type="PANTHER" id="PTHR43065:SF10">
    <property type="entry name" value="PEROXIDE STRESS-ACTIVATED HISTIDINE KINASE MAK3"/>
    <property type="match status" value="1"/>
</dbReference>
<keyword evidence="9" id="KW-1133">Transmembrane helix</keyword>
<dbReference type="GO" id="GO:0005524">
    <property type="term" value="F:ATP binding"/>
    <property type="evidence" value="ECO:0007669"/>
    <property type="project" value="UniProtKB-KW"/>
</dbReference>
<dbReference type="CDD" id="cd00082">
    <property type="entry name" value="HisKA"/>
    <property type="match status" value="1"/>
</dbReference>
<sequence length="408" mass="46736">MNSKTEDVLLFEEIKTAKFFLWVFYIILISYDAVYYFVIPYYSNEEIGFPKGGMGIWYYIICFLLLPPALYFLKCGKPYRIKYIYIISFLFLDAINNIMIYWPTKQQFASGHVLELFFVLFTPIFLNKRFFWAVTISYLTKYIFFGLALHTPKAFLPVFVISFLCLIGWVFLTRFQSYIKALLTAYENMRQQEKHVVVGQMATAIAHEIKNPLSSLKGFTQLQQERDSNTDNYYPIMLNEIDRINAIVTDLLILGKPSNAMKRENDLMNIIEYVSSMMALQAEREGVQIEIETRESIPAVVCDDNQIKQVLINLIKNAIEAMPNGGRISVQIVPGTKEVSIRIKDTGKGLCEEQLSKLFDPFFTTKETGTGLGLLVTKKIIEEHQGSISFDSKLGEGTLVVVTLPTGE</sequence>
<dbReference type="Gene3D" id="1.10.287.130">
    <property type="match status" value="1"/>
</dbReference>
<feature type="transmembrane region" description="Helical" evidence="9">
    <location>
        <begin position="85"/>
        <end position="102"/>
    </location>
</feature>
<evidence type="ECO:0000313" key="12">
    <source>
        <dbReference type="Proteomes" id="UP000265816"/>
    </source>
</evidence>
<dbReference type="AlphaFoldDB" id="A0A398AXU3"/>
<evidence type="ECO:0000256" key="5">
    <source>
        <dbReference type="ARBA" id="ARBA00022741"/>
    </source>
</evidence>
<keyword evidence="12" id="KW-1185">Reference proteome</keyword>
<organism evidence="11 12">
    <name type="scientific">Mesobacillus zeae</name>
    <dbReference type="NCBI Taxonomy" id="1917180"/>
    <lineage>
        <taxon>Bacteria</taxon>
        <taxon>Bacillati</taxon>
        <taxon>Bacillota</taxon>
        <taxon>Bacilli</taxon>
        <taxon>Bacillales</taxon>
        <taxon>Bacillaceae</taxon>
        <taxon>Mesobacillus</taxon>
    </lineage>
</organism>
<evidence type="ECO:0000256" key="8">
    <source>
        <dbReference type="ARBA" id="ARBA00023012"/>
    </source>
</evidence>
<dbReference type="InterPro" id="IPR005467">
    <property type="entry name" value="His_kinase_dom"/>
</dbReference>
<feature type="transmembrane region" description="Helical" evidence="9">
    <location>
        <begin position="20"/>
        <end position="43"/>
    </location>
</feature>
<dbReference type="InterPro" id="IPR004358">
    <property type="entry name" value="Sig_transdc_His_kin-like_C"/>
</dbReference>
<dbReference type="SUPFAM" id="SSF47384">
    <property type="entry name" value="Homodimeric domain of signal transducing histidine kinase"/>
    <property type="match status" value="1"/>
</dbReference>
<evidence type="ECO:0000256" key="3">
    <source>
        <dbReference type="ARBA" id="ARBA00022553"/>
    </source>
</evidence>
<gene>
    <name evidence="11" type="ORF">D1970_18820</name>
</gene>
<feature type="transmembrane region" description="Helical" evidence="9">
    <location>
        <begin position="130"/>
        <end position="148"/>
    </location>
</feature>
<keyword evidence="9" id="KW-0812">Transmembrane</keyword>
<dbReference type="SUPFAM" id="SSF55874">
    <property type="entry name" value="ATPase domain of HSP90 chaperone/DNA topoisomerase II/histidine kinase"/>
    <property type="match status" value="1"/>
</dbReference>
<comment type="catalytic activity">
    <reaction evidence="1">
        <text>ATP + protein L-histidine = ADP + protein N-phospho-L-histidine.</text>
        <dbReference type="EC" id="2.7.13.3"/>
    </reaction>
</comment>
<dbReference type="SMART" id="SM00387">
    <property type="entry name" value="HATPase_c"/>
    <property type="match status" value="1"/>
</dbReference>
<dbReference type="Pfam" id="PF02518">
    <property type="entry name" value="HATPase_c"/>
    <property type="match status" value="1"/>
</dbReference>
<dbReference type="GO" id="GO:0000155">
    <property type="term" value="F:phosphorelay sensor kinase activity"/>
    <property type="evidence" value="ECO:0007669"/>
    <property type="project" value="InterPro"/>
</dbReference>
<reference evidence="11 12" key="1">
    <citation type="submission" date="2018-08" db="EMBL/GenBank/DDBJ databases">
        <title>Bacillus jemisoniae sp. nov., Bacillus chryseoplanitiae sp. nov., Bacillus resnikiae sp. nov., and Bacillus frankliniae sp. nov., isolated from Viking spacecraft and associated surfaces.</title>
        <authorList>
            <person name="Seuylemezian A."/>
            <person name="Vaishampayan P."/>
        </authorList>
    </citation>
    <scope>NUCLEOTIDE SEQUENCE [LARGE SCALE GENOMIC DNA]</scope>
    <source>
        <strain evidence="11 12">JJ-247</strain>
    </source>
</reference>
<proteinExistence type="predicted"/>
<comment type="caution">
    <text evidence="11">The sequence shown here is derived from an EMBL/GenBank/DDBJ whole genome shotgun (WGS) entry which is preliminary data.</text>
</comment>
<keyword evidence="4" id="KW-0808">Transferase</keyword>
<dbReference type="Proteomes" id="UP000265816">
    <property type="component" value="Unassembled WGS sequence"/>
</dbReference>
<dbReference type="InterPro" id="IPR003661">
    <property type="entry name" value="HisK_dim/P_dom"/>
</dbReference>
<keyword evidence="9" id="KW-0472">Membrane</keyword>
<keyword evidence="5" id="KW-0547">Nucleotide-binding</keyword>
<evidence type="ECO:0000256" key="7">
    <source>
        <dbReference type="ARBA" id="ARBA00022840"/>
    </source>
</evidence>
<feature type="domain" description="Histidine kinase" evidence="10">
    <location>
        <begin position="204"/>
        <end position="408"/>
    </location>
</feature>
<evidence type="ECO:0000256" key="9">
    <source>
        <dbReference type="SAM" id="Phobius"/>
    </source>
</evidence>
<dbReference type="SMART" id="SM00388">
    <property type="entry name" value="HisKA"/>
    <property type="match status" value="1"/>
</dbReference>
<evidence type="ECO:0000256" key="6">
    <source>
        <dbReference type="ARBA" id="ARBA00022777"/>
    </source>
</evidence>
<feature type="transmembrane region" description="Helical" evidence="9">
    <location>
        <begin position="55"/>
        <end position="73"/>
    </location>
</feature>
<evidence type="ECO:0000313" key="11">
    <source>
        <dbReference type="EMBL" id="RID82462.1"/>
    </source>
</evidence>
<evidence type="ECO:0000259" key="10">
    <source>
        <dbReference type="PROSITE" id="PS50109"/>
    </source>
</evidence>
<dbReference type="Pfam" id="PF00512">
    <property type="entry name" value="HisKA"/>
    <property type="match status" value="1"/>
</dbReference>
<protein>
    <recommendedName>
        <fullName evidence="2">histidine kinase</fullName>
        <ecNumber evidence="2">2.7.13.3</ecNumber>
    </recommendedName>
</protein>
<evidence type="ECO:0000256" key="1">
    <source>
        <dbReference type="ARBA" id="ARBA00000085"/>
    </source>
</evidence>
<feature type="transmembrane region" description="Helical" evidence="9">
    <location>
        <begin position="154"/>
        <end position="172"/>
    </location>
</feature>
<keyword evidence="8" id="KW-0902">Two-component regulatory system</keyword>
<keyword evidence="3" id="KW-0597">Phosphoprotein</keyword>
<dbReference type="PRINTS" id="PR00344">
    <property type="entry name" value="BCTRLSENSOR"/>
</dbReference>